<dbReference type="PROSITE" id="PS51061">
    <property type="entry name" value="R3H"/>
    <property type="match status" value="1"/>
</dbReference>
<dbReference type="EMBL" id="LGRX02031237">
    <property type="protein sequence ID" value="KAK3244911.1"/>
    <property type="molecule type" value="Genomic_DNA"/>
</dbReference>
<feature type="region of interest" description="Disordered" evidence="1">
    <location>
        <begin position="443"/>
        <end position="462"/>
    </location>
</feature>
<evidence type="ECO:0000313" key="3">
    <source>
        <dbReference type="EMBL" id="KAK3244911.1"/>
    </source>
</evidence>
<name>A0AAE0EY00_9CHLO</name>
<keyword evidence="4" id="KW-1185">Reference proteome</keyword>
<dbReference type="GO" id="GO:0003676">
    <property type="term" value="F:nucleic acid binding"/>
    <property type="evidence" value="ECO:0007669"/>
    <property type="project" value="UniProtKB-UniRule"/>
</dbReference>
<comment type="caution">
    <text evidence="3">The sequence shown here is derived from an EMBL/GenBank/DDBJ whole genome shotgun (WGS) entry which is preliminary data.</text>
</comment>
<reference evidence="3 4" key="1">
    <citation type="journal article" date="2015" name="Genome Biol. Evol.">
        <title>Comparative Genomics of a Bacterivorous Green Alga Reveals Evolutionary Causalities and Consequences of Phago-Mixotrophic Mode of Nutrition.</title>
        <authorList>
            <person name="Burns J.A."/>
            <person name="Paasch A."/>
            <person name="Narechania A."/>
            <person name="Kim E."/>
        </authorList>
    </citation>
    <scope>NUCLEOTIDE SEQUENCE [LARGE SCALE GENOMIC DNA]</scope>
    <source>
        <strain evidence="3 4">PLY_AMNH</strain>
    </source>
</reference>
<dbReference type="Proteomes" id="UP001190700">
    <property type="component" value="Unassembled WGS sequence"/>
</dbReference>
<dbReference type="SUPFAM" id="SSF82708">
    <property type="entry name" value="R3H domain"/>
    <property type="match status" value="1"/>
</dbReference>
<feature type="region of interest" description="Disordered" evidence="1">
    <location>
        <begin position="320"/>
        <end position="357"/>
    </location>
</feature>
<evidence type="ECO:0000256" key="1">
    <source>
        <dbReference type="SAM" id="MobiDB-lite"/>
    </source>
</evidence>
<dbReference type="CDD" id="cd02325">
    <property type="entry name" value="R3H"/>
    <property type="match status" value="1"/>
</dbReference>
<proteinExistence type="predicted"/>
<sequence>MENFFDLLAALCISNNRDLAFLVEQELEAFVLAQGDTSGQVSRRSGSRIVFPAMGGTHRWLIHQVAERFGLTSSSAGYGFDRATAVQLPCDGASASIPTLSLRHFISRSCTLQCWSAVADEECNEAAPETVTVSCVQPEAATSKTRLHCDSLRELADVPVARRAVTEKQDSASQGPKRLRTANNEVAPIGDEGKAVQATSGKAHPQSRGPMQLYRPPGSRSPEAPSILAPASPADACPADKRADQRPADVAMCAVDTRADQRPADVAMCAADKQADQRPAVRGRGGVQFHSRSQISASAADEEEQLAATVVGDIGADIKGGSSRILNREHGDMDREDEDEDDGHGVGPSRPTVQQNYDRWLGETCREEMERWEAQYGRLKAYVELKPSGRSEGSWQRVTKSHTSHRSWRLFEAGNGGVKFTAPLQQLGEPEGSLSVAFTCHHTEQRAGRRPEDSRGKPIHESSADDAYQIHLNWETATAYLRHCSARRRSPVWEVQAALPAAQAPIGLGARVQAWWAVVRHGTLAFGRGERVGQDIVITGRAPGAPLPITNFSFCVSGGERAASDCTIRGIYAVPPLCRQLASCEHILLLTGWPTLMAKGAQGEADAALREQCLQRALMSAAGALSISSGKHRQDNMLQDGKVLMDSCPAVKIVNETQAWVIFPDLAQARSMMMSQRTLQLQLSPLAGELAESILKSAGVAPVVERSKASHVVASRMIANALR</sequence>
<accession>A0AAE0EY00</accession>
<dbReference type="Gene3D" id="3.30.1370.50">
    <property type="entry name" value="R3H-like domain"/>
    <property type="match status" value="1"/>
</dbReference>
<gene>
    <name evidence="3" type="ORF">CYMTET_45507</name>
</gene>
<dbReference type="InterPro" id="IPR001374">
    <property type="entry name" value="R3H_dom"/>
</dbReference>
<evidence type="ECO:0000259" key="2">
    <source>
        <dbReference type="PROSITE" id="PS51061"/>
    </source>
</evidence>
<organism evidence="3 4">
    <name type="scientific">Cymbomonas tetramitiformis</name>
    <dbReference type="NCBI Taxonomy" id="36881"/>
    <lineage>
        <taxon>Eukaryota</taxon>
        <taxon>Viridiplantae</taxon>
        <taxon>Chlorophyta</taxon>
        <taxon>Pyramimonadophyceae</taxon>
        <taxon>Pyramimonadales</taxon>
        <taxon>Pyramimonadaceae</taxon>
        <taxon>Cymbomonas</taxon>
    </lineage>
</organism>
<dbReference type="InterPro" id="IPR036867">
    <property type="entry name" value="R3H_dom_sf"/>
</dbReference>
<dbReference type="AlphaFoldDB" id="A0AAE0EY00"/>
<feature type="domain" description="R3H" evidence="2">
    <location>
        <begin position="17"/>
        <end position="90"/>
    </location>
</feature>
<feature type="region of interest" description="Disordered" evidence="1">
    <location>
        <begin position="163"/>
        <end position="226"/>
    </location>
</feature>
<evidence type="ECO:0000313" key="4">
    <source>
        <dbReference type="Proteomes" id="UP001190700"/>
    </source>
</evidence>
<dbReference type="Pfam" id="PF01424">
    <property type="entry name" value="R3H"/>
    <property type="match status" value="1"/>
</dbReference>
<protein>
    <recommendedName>
        <fullName evidence="2">R3H domain-containing protein</fullName>
    </recommendedName>
</protein>